<feature type="region of interest" description="Disordered" evidence="1">
    <location>
        <begin position="613"/>
        <end position="633"/>
    </location>
</feature>
<dbReference type="OrthoDB" id="125347at2759"/>
<sequence>MNQRIIMKTIKEELFTWACKKYAMNSFMDRHLLREKALELANMHGSKEYGFSTDLISQTGPIFANYRDWIDLMRSTIIRYRHKDLFHVDEMTMYSDIFPSEISPNGFEDSKATESPRNQITILMSCNSSGTIKLPLLICGPYSSKITVKDHVYCQSEDYRIGDELFRNWLLAVNDRMIKCHQKILLFLRYSRARSLKDFIASNIQLVYFPEDFPPLLRPLRRDIFHYVKMVFRRRYAERLNQHTAEWDLCNILTSLIEAWESIPRELIIFSFQRTHFRTDDCFLQINCDFWNSLKLGISFKRFVTFDDDLSDSPTTYEKIDRRHRYKIPNCKNVIEINDDSLNWKFKNNLNTQNVKEPMVQKLSNESVRNFEPMPMNLRKHIYRKFDRATVTSRKKSCNNNAKHSRLKENPIKTNSRQGKSQEKAYSDTQFSTNGWNDNRCTSRQRNIKNTFLSKNPNVNLLISIRRKTFRNEIPQRKSFRSITDKALTLSSISITEANYTKKLMNDINITDDEIMKNPNSLTLTALNNKHSDTKIKYTNQETGRSVISFLNKFDQTSTSTNNWNVLSEKIDQSTSQLEVKDHDKNQSSNPIINDESSLPSVHQNILHFTKKKRQKSPELTDFEDDSPINEQRGKKLKTDHNWFKQFETTFVFGSPNRNFSLVQSEDENIVGSGIFNINPFISPRN</sequence>
<dbReference type="Pfam" id="PF03184">
    <property type="entry name" value="DDE_1"/>
    <property type="match status" value="1"/>
</dbReference>
<reference evidence="3" key="1">
    <citation type="submission" date="2020-07" db="EMBL/GenBank/DDBJ databases">
        <authorList>
            <person name="Nazaruddin N."/>
        </authorList>
    </citation>
    <scope>NUCLEOTIDE SEQUENCE</scope>
</reference>
<dbReference type="AlphaFoldDB" id="A0A6V7GUX3"/>
<evidence type="ECO:0000313" key="3">
    <source>
        <dbReference type="EMBL" id="CAD1468852.1"/>
    </source>
</evidence>
<dbReference type="GO" id="GO:0003676">
    <property type="term" value="F:nucleic acid binding"/>
    <property type="evidence" value="ECO:0007669"/>
    <property type="project" value="InterPro"/>
</dbReference>
<protein>
    <recommendedName>
        <fullName evidence="2">DDE-1 domain-containing protein</fullName>
    </recommendedName>
</protein>
<evidence type="ECO:0000259" key="2">
    <source>
        <dbReference type="Pfam" id="PF03184"/>
    </source>
</evidence>
<accession>A0A6V7GUX3</accession>
<evidence type="ECO:0000256" key="1">
    <source>
        <dbReference type="SAM" id="MobiDB-lite"/>
    </source>
</evidence>
<feature type="domain" description="DDE-1" evidence="2">
    <location>
        <begin position="118"/>
        <end position="270"/>
    </location>
</feature>
<evidence type="ECO:0000313" key="4">
    <source>
        <dbReference type="Proteomes" id="UP000752696"/>
    </source>
</evidence>
<comment type="caution">
    <text evidence="3">The sequence shown here is derived from an EMBL/GenBank/DDBJ whole genome shotgun (WGS) entry which is preliminary data.</text>
</comment>
<dbReference type="InterPro" id="IPR004875">
    <property type="entry name" value="DDE_SF_endonuclease_dom"/>
</dbReference>
<feature type="region of interest" description="Disordered" evidence="1">
    <location>
        <begin position="393"/>
        <end position="441"/>
    </location>
</feature>
<feature type="region of interest" description="Disordered" evidence="1">
    <location>
        <begin position="575"/>
        <end position="597"/>
    </location>
</feature>
<keyword evidence="4" id="KW-1185">Reference proteome</keyword>
<proteinExistence type="predicted"/>
<dbReference type="EMBL" id="CAJDYZ010001425">
    <property type="protein sequence ID" value="CAD1468852.1"/>
    <property type="molecule type" value="Genomic_DNA"/>
</dbReference>
<organism evidence="3 4">
    <name type="scientific">Heterotrigona itama</name>
    <dbReference type="NCBI Taxonomy" id="395501"/>
    <lineage>
        <taxon>Eukaryota</taxon>
        <taxon>Metazoa</taxon>
        <taxon>Ecdysozoa</taxon>
        <taxon>Arthropoda</taxon>
        <taxon>Hexapoda</taxon>
        <taxon>Insecta</taxon>
        <taxon>Pterygota</taxon>
        <taxon>Neoptera</taxon>
        <taxon>Endopterygota</taxon>
        <taxon>Hymenoptera</taxon>
        <taxon>Apocrita</taxon>
        <taxon>Aculeata</taxon>
        <taxon>Apoidea</taxon>
        <taxon>Anthophila</taxon>
        <taxon>Apidae</taxon>
        <taxon>Heterotrigona</taxon>
    </lineage>
</organism>
<dbReference type="Proteomes" id="UP000752696">
    <property type="component" value="Unassembled WGS sequence"/>
</dbReference>
<feature type="compositionally biased region" description="Polar residues" evidence="1">
    <location>
        <begin position="427"/>
        <end position="441"/>
    </location>
</feature>
<gene>
    <name evidence="3" type="ORF">MHI_LOCUS76716</name>
</gene>
<feature type="compositionally biased region" description="Polar residues" evidence="1">
    <location>
        <begin position="587"/>
        <end position="597"/>
    </location>
</feature>
<name>A0A6V7GUX3_9HYME</name>